<feature type="transmembrane region" description="Helical" evidence="1">
    <location>
        <begin position="37"/>
        <end position="57"/>
    </location>
</feature>
<feature type="transmembrane region" description="Helical" evidence="1">
    <location>
        <begin position="6"/>
        <end position="21"/>
    </location>
</feature>
<organism evidence="2 3">
    <name type="scientific">Acetobacterium fimetarium</name>
    <dbReference type="NCBI Taxonomy" id="52691"/>
    <lineage>
        <taxon>Bacteria</taxon>
        <taxon>Bacillati</taxon>
        <taxon>Bacillota</taxon>
        <taxon>Clostridia</taxon>
        <taxon>Eubacteriales</taxon>
        <taxon>Eubacteriaceae</taxon>
        <taxon>Acetobacterium</taxon>
    </lineage>
</organism>
<evidence type="ECO:0000313" key="2">
    <source>
        <dbReference type="EMBL" id="MBC3804159.1"/>
    </source>
</evidence>
<comment type="caution">
    <text evidence="2">The sequence shown here is derived from an EMBL/GenBank/DDBJ whole genome shotgun (WGS) entry which is preliminary data.</text>
</comment>
<keyword evidence="3" id="KW-1185">Reference proteome</keyword>
<gene>
    <name evidence="2" type="ORF">GH808_06880</name>
</gene>
<evidence type="ECO:0000313" key="3">
    <source>
        <dbReference type="Proteomes" id="UP000603234"/>
    </source>
</evidence>
<reference evidence="2 3" key="1">
    <citation type="journal article" date="2020" name="mSystems">
        <title>Defining Genomic and Predicted Metabolic Features of the Acetobacterium Genus.</title>
        <authorList>
            <person name="Ross D.E."/>
            <person name="Marshall C.W."/>
            <person name="Gulliver D."/>
            <person name="May H.D."/>
            <person name="Norman R.S."/>
        </authorList>
    </citation>
    <scope>NUCLEOTIDE SEQUENCE [LARGE SCALE GENOMIC DNA]</scope>
    <source>
        <strain evidence="2 3">DSM 8238</strain>
    </source>
</reference>
<feature type="transmembrane region" description="Helical" evidence="1">
    <location>
        <begin position="63"/>
        <end position="85"/>
    </location>
</feature>
<evidence type="ECO:0000256" key="1">
    <source>
        <dbReference type="SAM" id="Phobius"/>
    </source>
</evidence>
<accession>A0ABR6WU58</accession>
<dbReference type="InterPro" id="IPR010718">
    <property type="entry name" value="DUF1294"/>
</dbReference>
<sequence length="87" mass="9931">MYLTLYLAAINLVTFFLFWKDKRRSKKSKWRIPEKTLIGFCLIGGSIGGLAGMHCFHHKTKHALFKLGIPLILVLQLGITALAVWKF</sequence>
<dbReference type="InterPro" id="IPR012156">
    <property type="entry name" value="Cold_shock_CspA"/>
</dbReference>
<dbReference type="EMBL" id="WJBC01000007">
    <property type="protein sequence ID" value="MBC3804159.1"/>
    <property type="molecule type" value="Genomic_DNA"/>
</dbReference>
<dbReference type="PIRSF" id="PIRSF002599">
    <property type="entry name" value="Cold_shock_A"/>
    <property type="match status" value="1"/>
</dbReference>
<keyword evidence="1" id="KW-1133">Transmembrane helix</keyword>
<dbReference type="Proteomes" id="UP000603234">
    <property type="component" value="Unassembled WGS sequence"/>
</dbReference>
<proteinExistence type="predicted"/>
<name>A0ABR6WU58_9FIRM</name>
<protein>
    <submittedName>
        <fullName evidence="2">DUF1294 domain-containing protein</fullName>
    </submittedName>
</protein>
<keyword evidence="1" id="KW-0812">Transmembrane</keyword>
<keyword evidence="1" id="KW-0472">Membrane</keyword>
<dbReference type="Pfam" id="PF06961">
    <property type="entry name" value="DUF1294"/>
    <property type="match status" value="1"/>
</dbReference>